<evidence type="ECO:0000256" key="1">
    <source>
        <dbReference type="SAM" id="MobiDB-lite"/>
    </source>
</evidence>
<sequence>MVEDDVSSENVIEQNDDKVEVIDGDSEDDDCEDSEDNAYKPRHEDEGGDSEDDEDDANDEDDKDDEDEIVADTGSGNPRCSGNPMPNSKKAKKQKWRACNGRHRYPNVEDIQRPHEARKTIDDADDEGGYHSDQM</sequence>
<protein>
    <submittedName>
        <fullName evidence="2">Uncharacterized protein</fullName>
    </submittedName>
</protein>
<dbReference type="Proteomes" id="UP000233551">
    <property type="component" value="Unassembled WGS sequence"/>
</dbReference>
<feature type="compositionally biased region" description="Acidic residues" evidence="1">
    <location>
        <begin position="22"/>
        <end position="36"/>
    </location>
</feature>
<feature type="compositionally biased region" description="Basic residues" evidence="1">
    <location>
        <begin position="89"/>
        <end position="105"/>
    </location>
</feature>
<dbReference type="EMBL" id="PGOL01002010">
    <property type="protein sequence ID" value="PKI51394.1"/>
    <property type="molecule type" value="Genomic_DNA"/>
</dbReference>
<dbReference type="AlphaFoldDB" id="A0A2I0J584"/>
<feature type="compositionally biased region" description="Polar residues" evidence="1">
    <location>
        <begin position="74"/>
        <end position="86"/>
    </location>
</feature>
<accession>A0A2I0J584</accession>
<proteinExistence type="predicted"/>
<feature type="compositionally biased region" description="Basic and acidic residues" evidence="1">
    <location>
        <begin position="106"/>
        <end position="135"/>
    </location>
</feature>
<gene>
    <name evidence="2" type="ORF">CRG98_028255</name>
</gene>
<keyword evidence="3" id="KW-1185">Reference proteome</keyword>
<organism evidence="2 3">
    <name type="scientific">Punica granatum</name>
    <name type="common">Pomegranate</name>
    <dbReference type="NCBI Taxonomy" id="22663"/>
    <lineage>
        <taxon>Eukaryota</taxon>
        <taxon>Viridiplantae</taxon>
        <taxon>Streptophyta</taxon>
        <taxon>Embryophyta</taxon>
        <taxon>Tracheophyta</taxon>
        <taxon>Spermatophyta</taxon>
        <taxon>Magnoliopsida</taxon>
        <taxon>eudicotyledons</taxon>
        <taxon>Gunneridae</taxon>
        <taxon>Pentapetalae</taxon>
        <taxon>rosids</taxon>
        <taxon>malvids</taxon>
        <taxon>Myrtales</taxon>
        <taxon>Lythraceae</taxon>
        <taxon>Punica</taxon>
    </lineage>
</organism>
<feature type="region of interest" description="Disordered" evidence="1">
    <location>
        <begin position="1"/>
        <end position="135"/>
    </location>
</feature>
<evidence type="ECO:0000313" key="2">
    <source>
        <dbReference type="EMBL" id="PKI51394.1"/>
    </source>
</evidence>
<comment type="caution">
    <text evidence="2">The sequence shown here is derived from an EMBL/GenBank/DDBJ whole genome shotgun (WGS) entry which is preliminary data.</text>
</comment>
<evidence type="ECO:0000313" key="3">
    <source>
        <dbReference type="Proteomes" id="UP000233551"/>
    </source>
</evidence>
<feature type="compositionally biased region" description="Acidic residues" evidence="1">
    <location>
        <begin position="46"/>
        <end position="70"/>
    </location>
</feature>
<name>A0A2I0J584_PUNGR</name>
<reference evidence="2 3" key="1">
    <citation type="submission" date="2017-11" db="EMBL/GenBank/DDBJ databases">
        <title>De-novo sequencing of pomegranate (Punica granatum L.) genome.</title>
        <authorList>
            <person name="Akparov Z."/>
            <person name="Amiraslanov A."/>
            <person name="Hajiyeva S."/>
            <person name="Abbasov M."/>
            <person name="Kaur K."/>
            <person name="Hamwieh A."/>
            <person name="Solovyev V."/>
            <person name="Salamov A."/>
            <person name="Braich B."/>
            <person name="Kosarev P."/>
            <person name="Mahmoud A."/>
            <person name="Hajiyev E."/>
            <person name="Babayeva S."/>
            <person name="Izzatullayeva V."/>
            <person name="Mammadov A."/>
            <person name="Mammadov A."/>
            <person name="Sharifova S."/>
            <person name="Ojaghi J."/>
            <person name="Eynullazada K."/>
            <person name="Bayramov B."/>
            <person name="Abdulazimova A."/>
            <person name="Shahmuradov I."/>
        </authorList>
    </citation>
    <scope>NUCLEOTIDE SEQUENCE [LARGE SCALE GENOMIC DNA]</scope>
    <source>
        <strain evidence="3">cv. AG2017</strain>
        <tissue evidence="2">Leaf</tissue>
    </source>
</reference>